<name>B8C9Q2_THAPS</name>
<dbReference type="RefSeq" id="XP_002292702.1">
    <property type="nucleotide sequence ID" value="XM_002292666.1"/>
</dbReference>
<dbReference type="Proteomes" id="UP000001449">
    <property type="component" value="Chromosome 10"/>
</dbReference>
<gene>
    <name evidence="2" type="ORF">THAPSDRAFT_8515</name>
</gene>
<evidence type="ECO:0000313" key="2">
    <source>
        <dbReference type="EMBL" id="EED89898.1"/>
    </source>
</evidence>
<feature type="compositionally biased region" description="Polar residues" evidence="1">
    <location>
        <begin position="7"/>
        <end position="23"/>
    </location>
</feature>
<accession>B8C9Q2</accession>
<dbReference type="EMBL" id="CM000646">
    <property type="protein sequence ID" value="EED89898.1"/>
    <property type="molecule type" value="Genomic_DNA"/>
</dbReference>
<feature type="compositionally biased region" description="Low complexity" evidence="1">
    <location>
        <begin position="62"/>
        <end position="77"/>
    </location>
</feature>
<dbReference type="KEGG" id="tps:THAPSDRAFT_8515"/>
<dbReference type="HOGENOM" id="CLU_1392712_0_0_1"/>
<dbReference type="InParanoid" id="B8C9Q2"/>
<reference evidence="2 3" key="1">
    <citation type="journal article" date="2004" name="Science">
        <title>The genome of the diatom Thalassiosira pseudonana: ecology, evolution, and metabolism.</title>
        <authorList>
            <person name="Armbrust E.V."/>
            <person name="Berges J.A."/>
            <person name="Bowler C."/>
            <person name="Green B.R."/>
            <person name="Martinez D."/>
            <person name="Putnam N.H."/>
            <person name="Zhou S."/>
            <person name="Allen A.E."/>
            <person name="Apt K.E."/>
            <person name="Bechner M."/>
            <person name="Brzezinski M.A."/>
            <person name="Chaal B.K."/>
            <person name="Chiovitti A."/>
            <person name="Davis A.K."/>
            <person name="Demarest M.S."/>
            <person name="Detter J.C."/>
            <person name="Glavina T."/>
            <person name="Goodstein D."/>
            <person name="Hadi M.Z."/>
            <person name="Hellsten U."/>
            <person name="Hildebrand M."/>
            <person name="Jenkins B.D."/>
            <person name="Jurka J."/>
            <person name="Kapitonov V.V."/>
            <person name="Kroger N."/>
            <person name="Lau W.W."/>
            <person name="Lane T.W."/>
            <person name="Larimer F.W."/>
            <person name="Lippmeier J.C."/>
            <person name="Lucas S."/>
            <person name="Medina M."/>
            <person name="Montsant A."/>
            <person name="Obornik M."/>
            <person name="Parker M.S."/>
            <person name="Palenik B."/>
            <person name="Pazour G.J."/>
            <person name="Richardson P.M."/>
            <person name="Rynearson T.A."/>
            <person name="Saito M.A."/>
            <person name="Schwartz D.C."/>
            <person name="Thamatrakoln K."/>
            <person name="Valentin K."/>
            <person name="Vardi A."/>
            <person name="Wilkerson F.P."/>
            <person name="Rokhsar D.S."/>
        </authorList>
    </citation>
    <scope>NUCLEOTIDE SEQUENCE [LARGE SCALE GENOMIC DNA]</scope>
    <source>
        <strain evidence="2 3">CCMP1335</strain>
    </source>
</reference>
<evidence type="ECO:0000313" key="3">
    <source>
        <dbReference type="Proteomes" id="UP000001449"/>
    </source>
</evidence>
<feature type="region of interest" description="Disordered" evidence="1">
    <location>
        <begin position="1"/>
        <end position="40"/>
    </location>
</feature>
<evidence type="ECO:0000256" key="1">
    <source>
        <dbReference type="SAM" id="MobiDB-lite"/>
    </source>
</evidence>
<keyword evidence="3" id="KW-1185">Reference proteome</keyword>
<reference evidence="2 3" key="2">
    <citation type="journal article" date="2008" name="Nature">
        <title>The Phaeodactylum genome reveals the evolutionary history of diatom genomes.</title>
        <authorList>
            <person name="Bowler C."/>
            <person name="Allen A.E."/>
            <person name="Badger J.H."/>
            <person name="Grimwood J."/>
            <person name="Jabbari K."/>
            <person name="Kuo A."/>
            <person name="Maheswari U."/>
            <person name="Martens C."/>
            <person name="Maumus F."/>
            <person name="Otillar R.P."/>
            <person name="Rayko E."/>
            <person name="Salamov A."/>
            <person name="Vandepoele K."/>
            <person name="Beszteri B."/>
            <person name="Gruber A."/>
            <person name="Heijde M."/>
            <person name="Katinka M."/>
            <person name="Mock T."/>
            <person name="Valentin K."/>
            <person name="Verret F."/>
            <person name="Berges J.A."/>
            <person name="Brownlee C."/>
            <person name="Cadoret J.P."/>
            <person name="Chiovitti A."/>
            <person name="Choi C.J."/>
            <person name="Coesel S."/>
            <person name="De Martino A."/>
            <person name="Detter J.C."/>
            <person name="Durkin C."/>
            <person name="Falciatore A."/>
            <person name="Fournet J."/>
            <person name="Haruta M."/>
            <person name="Huysman M.J."/>
            <person name="Jenkins B.D."/>
            <person name="Jiroutova K."/>
            <person name="Jorgensen R.E."/>
            <person name="Joubert Y."/>
            <person name="Kaplan A."/>
            <person name="Kroger N."/>
            <person name="Kroth P.G."/>
            <person name="La Roche J."/>
            <person name="Lindquist E."/>
            <person name="Lommer M."/>
            <person name="Martin-Jezequel V."/>
            <person name="Lopez P.J."/>
            <person name="Lucas S."/>
            <person name="Mangogna M."/>
            <person name="McGinnis K."/>
            <person name="Medlin L.K."/>
            <person name="Montsant A."/>
            <person name="Oudot-Le Secq M.P."/>
            <person name="Napoli C."/>
            <person name="Obornik M."/>
            <person name="Parker M.S."/>
            <person name="Petit J.L."/>
            <person name="Porcel B.M."/>
            <person name="Poulsen N."/>
            <person name="Robison M."/>
            <person name="Rychlewski L."/>
            <person name="Rynearson T.A."/>
            <person name="Schmutz J."/>
            <person name="Shapiro H."/>
            <person name="Siaut M."/>
            <person name="Stanley M."/>
            <person name="Sussman M.R."/>
            <person name="Taylor A.R."/>
            <person name="Vardi A."/>
            <person name="von Dassow P."/>
            <person name="Vyverman W."/>
            <person name="Willis A."/>
            <person name="Wyrwicz L.S."/>
            <person name="Rokhsar D.S."/>
            <person name="Weissenbach J."/>
            <person name="Armbrust E.V."/>
            <person name="Green B.R."/>
            <person name="Van de Peer Y."/>
            <person name="Grigoriev I.V."/>
        </authorList>
    </citation>
    <scope>NUCLEOTIDE SEQUENCE [LARGE SCALE GENOMIC DNA]</scope>
    <source>
        <strain evidence="2 3">CCMP1335</strain>
    </source>
</reference>
<dbReference type="AlphaFoldDB" id="B8C9Q2"/>
<organism evidence="2 3">
    <name type="scientific">Thalassiosira pseudonana</name>
    <name type="common">Marine diatom</name>
    <name type="synonym">Cyclotella nana</name>
    <dbReference type="NCBI Taxonomy" id="35128"/>
    <lineage>
        <taxon>Eukaryota</taxon>
        <taxon>Sar</taxon>
        <taxon>Stramenopiles</taxon>
        <taxon>Ochrophyta</taxon>
        <taxon>Bacillariophyta</taxon>
        <taxon>Coscinodiscophyceae</taxon>
        <taxon>Thalassiosirophycidae</taxon>
        <taxon>Thalassiosirales</taxon>
        <taxon>Thalassiosiraceae</taxon>
        <taxon>Thalassiosira</taxon>
    </lineage>
</organism>
<dbReference type="GeneID" id="7446889"/>
<proteinExistence type="predicted"/>
<dbReference type="PaxDb" id="35128-Thaps8515"/>
<feature type="region of interest" description="Disordered" evidence="1">
    <location>
        <begin position="58"/>
        <end position="87"/>
    </location>
</feature>
<sequence>MNEVPETPNTITRSEMNDSNLDSTLGYGRPYGDDASLDGSLTSRRSFEHSFSDAAANDETMNASNNNNNNNTHANHSSDTDNDDEDPLTTTALRAVTTTRHHIYQISTTRLQNILQNIKDATKVVLSDLNNYLIETEEVEKVYIKLKAASERESERLEGVEPDVVGATSSLFGGSGVGGGGFAGMMGNGENGPSMS</sequence>
<protein>
    <submittedName>
        <fullName evidence="2">Uncharacterized protein</fullName>
    </submittedName>
</protein>